<reference evidence="3" key="1">
    <citation type="journal article" date="2019" name="Int. J. Syst. Evol. Microbiol.">
        <title>The Global Catalogue of Microorganisms (GCM) 10K type strain sequencing project: providing services to taxonomists for standard genome sequencing and annotation.</title>
        <authorList>
            <consortium name="The Broad Institute Genomics Platform"/>
            <consortium name="The Broad Institute Genome Sequencing Center for Infectious Disease"/>
            <person name="Wu L."/>
            <person name="Ma J."/>
        </authorList>
    </citation>
    <scope>NUCLEOTIDE SEQUENCE [LARGE SCALE GENOMIC DNA]</scope>
    <source>
        <strain evidence="3">JCM 16929</strain>
    </source>
</reference>
<feature type="region of interest" description="Disordered" evidence="1">
    <location>
        <begin position="501"/>
        <end position="528"/>
    </location>
</feature>
<protein>
    <submittedName>
        <fullName evidence="2">Uncharacterized protein</fullName>
    </submittedName>
</protein>
<proteinExistence type="predicted"/>
<keyword evidence="3" id="KW-1185">Reference proteome</keyword>
<feature type="region of interest" description="Disordered" evidence="1">
    <location>
        <begin position="404"/>
        <end position="425"/>
    </location>
</feature>
<gene>
    <name evidence="2" type="ORF">GCM10022236_09850</name>
</gene>
<dbReference type="Proteomes" id="UP001501490">
    <property type="component" value="Unassembled WGS sequence"/>
</dbReference>
<accession>A0ABP6ZIB5</accession>
<evidence type="ECO:0000256" key="1">
    <source>
        <dbReference type="SAM" id="MobiDB-lite"/>
    </source>
</evidence>
<sequence>MDLDEDRQLQRLSPEPTPVPIDPLRAQARAFLAPYRAGIVWDVDGIADALVARLAAPVKEYAFVRAVIAALPSAIEDNVTADVVNRLPVPVSVIGLSSEGRAMLDVFYDAMITGDVSKFEREQANKIISYRMGRVSQAEFVAGMDRRMIFPIRNIGVTRLASATFTAELQTNGKIGLHYNSVVVTQYDMFKADLATLPSWSQLSNGIELDPNLMVAVHLFDVEDHPIYDVPALALIDYSNQIKERTLGTAKSAFMLGLTVGLGGLGGGSLEGLQERVLAGEVSKAYLWGARALVWADRVQFGIQAGAMVVNDHRDWIVDTFPDAGPHLLDAMDTANRLAGYYGWARLGVDGLRLVRAKLGPAADGWRSARATAKLGGDQAKLARAVEDEADTLLAELQYAEEKAASGGDRGSVSPPIASKAKKSVAGGEKEIHVTENRIEICPVQRCPDLDEVVGSGSTDPTVAKEIADAKSAAKAGDAAGAARLAEEAIIDAGVATSPAKGAPTTRAAAAAKGAPRGKVSATGAPAGSPLTPADVAARGYPLGFPRRQQFVYFGWSGKAYLEVRAVRDAELGIQGSAVTVRGASSGKPFDDGRLSDIDLAVISPTLAGKARAAGIPVRDGHTRFALSPDQATTLGIPDLGPRLSRFLDRGRPVNIMVFESRAAALAKEPWTMWVWW</sequence>
<feature type="compositionally biased region" description="Low complexity" evidence="1">
    <location>
        <begin position="501"/>
        <end position="519"/>
    </location>
</feature>
<dbReference type="EMBL" id="BAABAB010000006">
    <property type="protein sequence ID" value="GAA3610207.1"/>
    <property type="molecule type" value="Genomic_DNA"/>
</dbReference>
<evidence type="ECO:0000313" key="2">
    <source>
        <dbReference type="EMBL" id="GAA3610207.1"/>
    </source>
</evidence>
<name>A0ABP6ZIB5_9ACTN</name>
<organism evidence="2 3">
    <name type="scientific">Microlunatus ginsengisoli</name>
    <dbReference type="NCBI Taxonomy" id="363863"/>
    <lineage>
        <taxon>Bacteria</taxon>
        <taxon>Bacillati</taxon>
        <taxon>Actinomycetota</taxon>
        <taxon>Actinomycetes</taxon>
        <taxon>Propionibacteriales</taxon>
        <taxon>Propionibacteriaceae</taxon>
        <taxon>Microlunatus</taxon>
    </lineage>
</organism>
<evidence type="ECO:0000313" key="3">
    <source>
        <dbReference type="Proteomes" id="UP001501490"/>
    </source>
</evidence>
<comment type="caution">
    <text evidence="2">The sequence shown here is derived from an EMBL/GenBank/DDBJ whole genome shotgun (WGS) entry which is preliminary data.</text>
</comment>